<keyword evidence="14" id="KW-0234">DNA repair</keyword>
<evidence type="ECO:0000256" key="13">
    <source>
        <dbReference type="ARBA" id="ARBA00022843"/>
    </source>
</evidence>
<accession>A0A433TBA7</accession>
<dbReference type="GO" id="GO:0003887">
    <property type="term" value="F:DNA-directed DNA polymerase activity"/>
    <property type="evidence" value="ECO:0007669"/>
    <property type="project" value="UniProtKB-EC"/>
</dbReference>
<dbReference type="PIRSF" id="PIRSF036603">
    <property type="entry name" value="DPol_eta"/>
    <property type="match status" value="1"/>
</dbReference>
<dbReference type="SUPFAM" id="SSF100879">
    <property type="entry name" value="Lesion bypass DNA polymerase (Y-family), little finger domain"/>
    <property type="match status" value="1"/>
</dbReference>
<dbReference type="InterPro" id="IPR043128">
    <property type="entry name" value="Rev_trsase/Diguanyl_cyclase"/>
</dbReference>
<organism evidence="20 21">
    <name type="scientific">Elysia chlorotica</name>
    <name type="common">Eastern emerald elysia</name>
    <name type="synonym">Sea slug</name>
    <dbReference type="NCBI Taxonomy" id="188477"/>
    <lineage>
        <taxon>Eukaryota</taxon>
        <taxon>Metazoa</taxon>
        <taxon>Spiralia</taxon>
        <taxon>Lophotrochozoa</taxon>
        <taxon>Mollusca</taxon>
        <taxon>Gastropoda</taxon>
        <taxon>Heterobranchia</taxon>
        <taxon>Euthyneura</taxon>
        <taxon>Panpulmonata</taxon>
        <taxon>Sacoglossa</taxon>
        <taxon>Placobranchoidea</taxon>
        <taxon>Plakobranchidae</taxon>
        <taxon>Elysia</taxon>
    </lineage>
</organism>
<dbReference type="GO" id="GO:0006281">
    <property type="term" value="P:DNA repair"/>
    <property type="evidence" value="ECO:0007669"/>
    <property type="project" value="UniProtKB-KW"/>
</dbReference>
<dbReference type="Gene3D" id="3.30.70.270">
    <property type="match status" value="1"/>
</dbReference>
<proteinExistence type="inferred from homology"/>
<evidence type="ECO:0000313" key="20">
    <source>
        <dbReference type="EMBL" id="RUS78734.1"/>
    </source>
</evidence>
<evidence type="ECO:0000256" key="16">
    <source>
        <dbReference type="ARBA" id="ARBA00044975"/>
    </source>
</evidence>
<dbReference type="Gene3D" id="3.40.1170.60">
    <property type="match status" value="1"/>
</dbReference>
<gene>
    <name evidence="20" type="ORF">EGW08_013485</name>
</gene>
<comment type="cofactor">
    <cofactor evidence="2">
        <name>Mg(2+)</name>
        <dbReference type="ChEBI" id="CHEBI:18420"/>
    </cofactor>
</comment>
<evidence type="ECO:0000256" key="4">
    <source>
        <dbReference type="ARBA" id="ARBA00010945"/>
    </source>
</evidence>
<dbReference type="Gene3D" id="1.10.150.20">
    <property type="entry name" value="5' to 3' exonuclease, C-terminal subdomain"/>
    <property type="match status" value="1"/>
</dbReference>
<dbReference type="GO" id="GO:0035861">
    <property type="term" value="C:site of double-strand break"/>
    <property type="evidence" value="ECO:0007669"/>
    <property type="project" value="TreeGrafter"/>
</dbReference>
<dbReference type="FunFam" id="3.30.1490.100:FF:000007">
    <property type="entry name" value="DNA polymerase eta"/>
    <property type="match status" value="1"/>
</dbReference>
<evidence type="ECO:0000256" key="7">
    <source>
        <dbReference type="ARBA" id="ARBA00022695"/>
    </source>
</evidence>
<dbReference type="Pfam" id="PF11799">
    <property type="entry name" value="IMS_C"/>
    <property type="match status" value="1"/>
</dbReference>
<dbReference type="EC" id="2.7.7.7" evidence="5"/>
<comment type="subcellular location">
    <subcellularLocation>
        <location evidence="3">Nucleus</location>
    </subcellularLocation>
</comment>
<dbReference type="InterPro" id="IPR036775">
    <property type="entry name" value="DNA_pol_Y-fam_lit_finger_sf"/>
</dbReference>
<dbReference type="FunFam" id="3.40.1170.60:FF:000003">
    <property type="entry name" value="DNA polymerase eta"/>
    <property type="match status" value="1"/>
</dbReference>
<keyword evidence="21" id="KW-1185">Reference proteome</keyword>
<dbReference type="InterPro" id="IPR052230">
    <property type="entry name" value="DNA_polymerase_eta"/>
</dbReference>
<dbReference type="GO" id="GO:0005657">
    <property type="term" value="C:replication fork"/>
    <property type="evidence" value="ECO:0007669"/>
    <property type="project" value="TreeGrafter"/>
</dbReference>
<evidence type="ECO:0000256" key="6">
    <source>
        <dbReference type="ARBA" id="ARBA00022679"/>
    </source>
</evidence>
<feature type="region of interest" description="Disordered" evidence="18">
    <location>
        <begin position="487"/>
        <end position="509"/>
    </location>
</feature>
<evidence type="ECO:0000256" key="3">
    <source>
        <dbReference type="ARBA" id="ARBA00004123"/>
    </source>
</evidence>
<dbReference type="PROSITE" id="PS50173">
    <property type="entry name" value="UMUC"/>
    <property type="match status" value="1"/>
</dbReference>
<evidence type="ECO:0000256" key="9">
    <source>
        <dbReference type="ARBA" id="ARBA00022763"/>
    </source>
</evidence>
<dbReference type="Pfam" id="PF21704">
    <property type="entry name" value="POLH-Rev1_HhH"/>
    <property type="match status" value="1"/>
</dbReference>
<feature type="region of interest" description="Disordered" evidence="18">
    <location>
        <begin position="453"/>
        <end position="475"/>
    </location>
</feature>
<comment type="similarity">
    <text evidence="4">Belongs to the DNA polymerase type-Y family.</text>
</comment>
<dbReference type="GO" id="GO:0009411">
    <property type="term" value="P:response to UV"/>
    <property type="evidence" value="ECO:0007669"/>
    <property type="project" value="UniProtKB-ARBA"/>
</dbReference>
<comment type="catalytic activity">
    <reaction evidence="17">
        <text>DNA(n) + a 2'-deoxyribonucleoside 5'-triphosphate = DNA(n+1) + diphosphate</text>
        <dbReference type="Rhea" id="RHEA:22508"/>
        <dbReference type="Rhea" id="RHEA-COMP:17339"/>
        <dbReference type="Rhea" id="RHEA-COMP:17340"/>
        <dbReference type="ChEBI" id="CHEBI:33019"/>
        <dbReference type="ChEBI" id="CHEBI:61560"/>
        <dbReference type="ChEBI" id="CHEBI:173112"/>
        <dbReference type="EC" id="2.7.7.7"/>
    </reaction>
</comment>
<evidence type="ECO:0000256" key="2">
    <source>
        <dbReference type="ARBA" id="ARBA00001946"/>
    </source>
</evidence>
<keyword evidence="10" id="KW-0863">Zinc-finger</keyword>
<evidence type="ECO:0000313" key="21">
    <source>
        <dbReference type="Proteomes" id="UP000271974"/>
    </source>
</evidence>
<evidence type="ECO:0000256" key="14">
    <source>
        <dbReference type="ARBA" id="ARBA00023204"/>
    </source>
</evidence>
<evidence type="ECO:0000256" key="1">
    <source>
        <dbReference type="ARBA" id="ARBA00001936"/>
    </source>
</evidence>
<comment type="cofactor">
    <cofactor evidence="1">
        <name>Mn(2+)</name>
        <dbReference type="ChEBI" id="CHEBI:29035"/>
    </cofactor>
</comment>
<keyword evidence="13" id="KW-0832">Ubl conjugation</keyword>
<dbReference type="Pfam" id="PF00817">
    <property type="entry name" value="IMS"/>
    <property type="match status" value="1"/>
</dbReference>
<evidence type="ECO:0000256" key="8">
    <source>
        <dbReference type="ARBA" id="ARBA00022723"/>
    </source>
</evidence>
<protein>
    <recommendedName>
        <fullName evidence="16">DNA polymerase eta</fullName>
        <ecNumber evidence="5">2.7.7.7</ecNumber>
    </recommendedName>
</protein>
<evidence type="ECO:0000256" key="12">
    <source>
        <dbReference type="ARBA" id="ARBA00022842"/>
    </source>
</evidence>
<dbReference type="InterPro" id="IPR043502">
    <property type="entry name" value="DNA/RNA_pol_sf"/>
</dbReference>
<evidence type="ECO:0000256" key="10">
    <source>
        <dbReference type="ARBA" id="ARBA00022771"/>
    </source>
</evidence>
<reference evidence="20 21" key="1">
    <citation type="submission" date="2019-01" db="EMBL/GenBank/DDBJ databases">
        <title>A draft genome assembly of the solar-powered sea slug Elysia chlorotica.</title>
        <authorList>
            <person name="Cai H."/>
            <person name="Li Q."/>
            <person name="Fang X."/>
            <person name="Li J."/>
            <person name="Curtis N.E."/>
            <person name="Altenburger A."/>
            <person name="Shibata T."/>
            <person name="Feng M."/>
            <person name="Maeda T."/>
            <person name="Schwartz J.A."/>
            <person name="Shigenobu S."/>
            <person name="Lundholm N."/>
            <person name="Nishiyama T."/>
            <person name="Yang H."/>
            <person name="Hasebe M."/>
            <person name="Li S."/>
            <person name="Pierce S.K."/>
            <person name="Wang J."/>
        </authorList>
    </citation>
    <scope>NUCLEOTIDE SEQUENCE [LARGE SCALE GENOMIC DNA]</scope>
    <source>
        <strain evidence="20">EC2010</strain>
        <tissue evidence="20">Whole organism of an adult</tissue>
    </source>
</reference>
<keyword evidence="7" id="KW-0548">Nucleotidyltransferase</keyword>
<feature type="non-terminal residue" evidence="20">
    <location>
        <position position="509"/>
    </location>
</feature>
<dbReference type="OrthoDB" id="5723at2759"/>
<keyword evidence="8" id="KW-0479">Metal-binding</keyword>
<name>A0A433TBA7_ELYCH</name>
<evidence type="ECO:0000256" key="11">
    <source>
        <dbReference type="ARBA" id="ARBA00022833"/>
    </source>
</evidence>
<dbReference type="GO" id="GO:0005634">
    <property type="term" value="C:nucleus"/>
    <property type="evidence" value="ECO:0007669"/>
    <property type="project" value="UniProtKB-SubCell"/>
</dbReference>
<dbReference type="InterPro" id="IPR017961">
    <property type="entry name" value="DNA_pol_Y-fam_little_finger"/>
</dbReference>
<comment type="caution">
    <text evidence="20">The sequence shown here is derived from an EMBL/GenBank/DDBJ whole genome shotgun (WGS) entry which is preliminary data.</text>
</comment>
<dbReference type="EMBL" id="RQTK01000492">
    <property type="protein sequence ID" value="RUS78734.1"/>
    <property type="molecule type" value="Genomic_DNA"/>
</dbReference>
<evidence type="ECO:0000256" key="17">
    <source>
        <dbReference type="ARBA" id="ARBA00049244"/>
    </source>
</evidence>
<dbReference type="GO" id="GO:0042276">
    <property type="term" value="P:error-prone translesion synthesis"/>
    <property type="evidence" value="ECO:0007669"/>
    <property type="project" value="TreeGrafter"/>
</dbReference>
<dbReference type="Proteomes" id="UP000271974">
    <property type="component" value="Unassembled WGS sequence"/>
</dbReference>
<keyword evidence="11" id="KW-0862">Zinc</keyword>
<keyword evidence="12" id="KW-0460">Magnesium</keyword>
<evidence type="ECO:0000256" key="5">
    <source>
        <dbReference type="ARBA" id="ARBA00012417"/>
    </source>
</evidence>
<dbReference type="GO" id="GO:0008270">
    <property type="term" value="F:zinc ion binding"/>
    <property type="evidence" value="ECO:0007669"/>
    <property type="project" value="UniProtKB-KW"/>
</dbReference>
<keyword evidence="6" id="KW-0808">Transferase</keyword>
<dbReference type="AlphaFoldDB" id="A0A433TBA7"/>
<dbReference type="SUPFAM" id="SSF56672">
    <property type="entry name" value="DNA/RNA polymerases"/>
    <property type="match status" value="1"/>
</dbReference>
<dbReference type="FunFam" id="1.10.150.20:FF:000014">
    <property type="entry name" value="Polymerase (DNA directed), eta"/>
    <property type="match status" value="1"/>
</dbReference>
<dbReference type="InterPro" id="IPR001126">
    <property type="entry name" value="UmuC"/>
</dbReference>
<evidence type="ECO:0000256" key="18">
    <source>
        <dbReference type="SAM" id="MobiDB-lite"/>
    </source>
</evidence>
<dbReference type="PANTHER" id="PTHR45873">
    <property type="entry name" value="DNA POLYMERASE ETA"/>
    <property type="match status" value="1"/>
</dbReference>
<dbReference type="Gene3D" id="3.30.1490.100">
    <property type="entry name" value="DNA polymerase, Y-family, little finger domain"/>
    <property type="match status" value="1"/>
</dbReference>
<dbReference type="PANTHER" id="PTHR45873:SF1">
    <property type="entry name" value="DNA POLYMERASE ETA"/>
    <property type="match status" value="1"/>
</dbReference>
<keyword evidence="9" id="KW-0227">DNA damage</keyword>
<dbReference type="STRING" id="188477.A0A433TBA7"/>
<keyword evidence="15" id="KW-0539">Nucleus</keyword>
<dbReference type="GO" id="GO:0003684">
    <property type="term" value="F:damaged DNA binding"/>
    <property type="evidence" value="ECO:0007669"/>
    <property type="project" value="InterPro"/>
</dbReference>
<evidence type="ECO:0000256" key="15">
    <source>
        <dbReference type="ARBA" id="ARBA00023242"/>
    </source>
</evidence>
<feature type="domain" description="UmuC" evidence="19">
    <location>
        <begin position="6"/>
        <end position="243"/>
    </location>
</feature>
<evidence type="ECO:0000259" key="19">
    <source>
        <dbReference type="PROSITE" id="PS50173"/>
    </source>
</evidence>
<sequence>MTDRDIVLIDMDCFYVQVEQRLDPSLKGKPCAVVQYKTWKGGGIIAVGYEARKFGVTRQMRGDDAKLKCPDIHLARVPETRGKADLTRYREAGAEVIAVFSKFCSCVERASVDEAYLDLTVEVSQRLKAMGDSDVLPEQISNTFVEGYDHGPEGKNKWLELVKSNAVEECERRLSVAAAMVEEMRAAVLQETGFTCSAGIAHNKMLAKLACGRNKPNKQTVFPLSSVAGVFETLPIPKIRHLGGKLGAFLTDDLHLQHMSDLVKFTEQELQTQCGVKTGSWLFNACRGIEYEPVSTRELPKSIGCSKNFRGKEILDTKEKVKFWLSELSKEVSERLNKDKLQNKRTAKSLTVNVRMQHEPGSSSSSSRACQLGRYDADKICSDAYALIKQFNTSSPQSLQWSPPLTNLGLSASKFTEQGELQKISSMFTSQRAGLSQTKDTVVMTDSRKVSQCQSSSFMDDSGEEEMSESLISSNTCGEKAAKLQPLRTSSLSGGKGSKLKHVEKDSSF</sequence>